<dbReference type="Gene3D" id="1.25.40.10">
    <property type="entry name" value="Tetratricopeptide repeat domain"/>
    <property type="match status" value="1"/>
</dbReference>
<dbReference type="InterPro" id="IPR013949">
    <property type="entry name" value="Utp6"/>
</dbReference>
<evidence type="ECO:0000256" key="5">
    <source>
        <dbReference type="ARBA" id="ARBA00023242"/>
    </source>
</evidence>
<accession>A0A7C8MJQ9</accession>
<dbReference type="GO" id="GO:0030515">
    <property type="term" value="F:snoRNA binding"/>
    <property type="evidence" value="ECO:0007669"/>
    <property type="project" value="InterPro"/>
</dbReference>
<keyword evidence="8" id="KW-1185">Reference proteome</keyword>
<evidence type="ECO:0000256" key="1">
    <source>
        <dbReference type="ARBA" id="ARBA00004604"/>
    </source>
</evidence>
<protein>
    <submittedName>
        <fullName evidence="7">Hepatocellular carcinoma-associated antigen 66</fullName>
    </submittedName>
</protein>
<feature type="domain" description="U3 small nucleolar RNA-associated protein 6 N-terminal" evidence="6">
    <location>
        <begin position="12"/>
        <end position="83"/>
    </location>
</feature>
<name>A0A7C8MJQ9_9PLEO</name>
<dbReference type="OrthoDB" id="28112at2759"/>
<dbReference type="InterPro" id="IPR055347">
    <property type="entry name" value="UTP6_N"/>
</dbReference>
<dbReference type="PANTHER" id="PTHR23271">
    <property type="entry name" value="HEPATOCELLULAR CARCINOMA-ASSOCIATED ANTIGEN 66"/>
    <property type="match status" value="1"/>
</dbReference>
<evidence type="ECO:0000256" key="4">
    <source>
        <dbReference type="ARBA" id="ARBA00022737"/>
    </source>
</evidence>
<sequence>MAGPSDKARYYLEQSATELNDLERKKIFSREEISSIARKRSDFEHIINARGSHSSDYVRYIEFEKNVDALRRKRIKRLGVKYKGSGQRSIYFLYNRAVRKFSGDLGLWMQFIEFALKEKAFKRVNEILTSVVRLHPTKPELWIYAANYFMETQADITNARSYMQRGLRFCKNSQHLWLEYAKLETIYVAKIAGRRKILGLDIDRTKKSQVESDGDADMIALPEITAEDINPSLRKEDGVDEEALQNLASAPILSGAIPIAIFDSALKQFQGDAAFAEMFFNMFTEFEQVPCILTILQHVLAQIKQSFPRTVHTVACNFRMQLFAIHPSSPEFPPALRDGLDLLTSSVEQHPGMKTRLSEVAIRTVLPLVRTLEETEEQQLKKVLSSSLRKFSRWLEEGVTGMGGDAIAALAEALQQERNKADARVLVWSGLKQFGGNEKLQLSQKALGT</sequence>
<comment type="caution">
    <text evidence="7">The sequence shown here is derived from an EMBL/GenBank/DDBJ whole genome shotgun (WGS) entry which is preliminary data.</text>
</comment>
<evidence type="ECO:0000313" key="8">
    <source>
        <dbReference type="Proteomes" id="UP000481861"/>
    </source>
</evidence>
<comment type="similarity">
    <text evidence="2">Belongs to the UTP6 family.</text>
</comment>
<evidence type="ECO:0000259" key="6">
    <source>
        <dbReference type="Pfam" id="PF08640"/>
    </source>
</evidence>
<comment type="subcellular location">
    <subcellularLocation>
        <location evidence="1">Nucleus</location>
        <location evidence="1">Nucleolus</location>
    </subcellularLocation>
</comment>
<evidence type="ECO:0000313" key="7">
    <source>
        <dbReference type="EMBL" id="KAF2870984.1"/>
    </source>
</evidence>
<dbReference type="Pfam" id="PF08640">
    <property type="entry name" value="U3_assoc_6"/>
    <property type="match status" value="1"/>
</dbReference>
<dbReference type="GO" id="GO:0000462">
    <property type="term" value="P:maturation of SSU-rRNA from tricistronic rRNA transcript (SSU-rRNA, 5.8S rRNA, LSU-rRNA)"/>
    <property type="evidence" value="ECO:0007669"/>
    <property type="project" value="InterPro"/>
</dbReference>
<organism evidence="7 8">
    <name type="scientific">Massariosphaeria phaeospora</name>
    <dbReference type="NCBI Taxonomy" id="100035"/>
    <lineage>
        <taxon>Eukaryota</taxon>
        <taxon>Fungi</taxon>
        <taxon>Dikarya</taxon>
        <taxon>Ascomycota</taxon>
        <taxon>Pezizomycotina</taxon>
        <taxon>Dothideomycetes</taxon>
        <taxon>Pleosporomycetidae</taxon>
        <taxon>Pleosporales</taxon>
        <taxon>Pleosporales incertae sedis</taxon>
        <taxon>Massariosphaeria</taxon>
    </lineage>
</organism>
<dbReference type="PANTHER" id="PTHR23271:SF1">
    <property type="entry name" value="U3 SMALL NUCLEOLAR RNA-ASSOCIATED PROTEIN 6 HOMOLOG"/>
    <property type="match status" value="1"/>
</dbReference>
<dbReference type="EMBL" id="JAADJZ010000012">
    <property type="protein sequence ID" value="KAF2870984.1"/>
    <property type="molecule type" value="Genomic_DNA"/>
</dbReference>
<keyword evidence="4" id="KW-0677">Repeat</keyword>
<dbReference type="GO" id="GO:0032040">
    <property type="term" value="C:small-subunit processome"/>
    <property type="evidence" value="ECO:0007669"/>
    <property type="project" value="TreeGrafter"/>
</dbReference>
<dbReference type="InterPro" id="IPR011990">
    <property type="entry name" value="TPR-like_helical_dom_sf"/>
</dbReference>
<gene>
    <name evidence="7" type="ORF">BDV95DRAFT_495199</name>
</gene>
<dbReference type="SMART" id="SM00386">
    <property type="entry name" value="HAT"/>
    <property type="match status" value="4"/>
</dbReference>
<evidence type="ECO:0000256" key="3">
    <source>
        <dbReference type="ARBA" id="ARBA00022552"/>
    </source>
</evidence>
<dbReference type="SUPFAM" id="SSF48452">
    <property type="entry name" value="TPR-like"/>
    <property type="match status" value="1"/>
</dbReference>
<dbReference type="InterPro" id="IPR003107">
    <property type="entry name" value="HAT"/>
</dbReference>
<dbReference type="AlphaFoldDB" id="A0A7C8MJQ9"/>
<proteinExistence type="inferred from homology"/>
<evidence type="ECO:0000256" key="2">
    <source>
        <dbReference type="ARBA" id="ARBA00010734"/>
    </source>
</evidence>
<dbReference type="Proteomes" id="UP000481861">
    <property type="component" value="Unassembled WGS sequence"/>
</dbReference>
<reference evidence="7 8" key="1">
    <citation type="submission" date="2020-01" db="EMBL/GenBank/DDBJ databases">
        <authorList>
            <consortium name="DOE Joint Genome Institute"/>
            <person name="Haridas S."/>
            <person name="Albert R."/>
            <person name="Binder M."/>
            <person name="Bloem J."/>
            <person name="Labutti K."/>
            <person name="Salamov A."/>
            <person name="Andreopoulos B."/>
            <person name="Baker S.E."/>
            <person name="Barry K."/>
            <person name="Bills G."/>
            <person name="Bluhm B.H."/>
            <person name="Cannon C."/>
            <person name="Castanera R."/>
            <person name="Culley D.E."/>
            <person name="Daum C."/>
            <person name="Ezra D."/>
            <person name="Gonzalez J.B."/>
            <person name="Henrissat B."/>
            <person name="Kuo A."/>
            <person name="Liang C."/>
            <person name="Lipzen A."/>
            <person name="Lutzoni F."/>
            <person name="Magnuson J."/>
            <person name="Mondo S."/>
            <person name="Nolan M."/>
            <person name="Ohm R."/>
            <person name="Pangilinan J."/>
            <person name="Park H.-J.H."/>
            <person name="Ramirez L."/>
            <person name="Alfaro M."/>
            <person name="Sun H."/>
            <person name="Tritt A."/>
            <person name="Yoshinaga Y."/>
            <person name="Zwiers L.-H.L."/>
            <person name="Turgeon B.G."/>
            <person name="Goodwin S.B."/>
            <person name="Spatafora J.W."/>
            <person name="Crous P.W."/>
            <person name="Grigoriev I.V."/>
        </authorList>
    </citation>
    <scope>NUCLEOTIDE SEQUENCE [LARGE SCALE GENOMIC DNA]</scope>
    <source>
        <strain evidence="7 8">CBS 611.86</strain>
    </source>
</reference>
<dbReference type="GO" id="GO:0034388">
    <property type="term" value="C:Pwp2p-containing subcomplex of 90S preribosome"/>
    <property type="evidence" value="ECO:0007669"/>
    <property type="project" value="TreeGrafter"/>
</dbReference>
<keyword evidence="3" id="KW-0698">rRNA processing</keyword>
<keyword evidence="5" id="KW-0539">Nucleus</keyword>